<evidence type="ECO:0000313" key="3">
    <source>
        <dbReference type="Proteomes" id="UP001457282"/>
    </source>
</evidence>
<evidence type="ECO:0000256" key="1">
    <source>
        <dbReference type="SAM" id="SignalP"/>
    </source>
</evidence>
<evidence type="ECO:0000313" key="2">
    <source>
        <dbReference type="EMBL" id="KAK9923151.1"/>
    </source>
</evidence>
<name>A0AAW1WH20_RUBAR</name>
<comment type="caution">
    <text evidence="2">The sequence shown here is derived from an EMBL/GenBank/DDBJ whole genome shotgun (WGS) entry which is preliminary data.</text>
</comment>
<sequence>MKAAVTFLLPFTFIFSIIQARSIISQAQALRSFKVNDTQNVGSCSYTVSITTSCSSPGYTRDQISISFGDAYGYQVYAPRIDDPRSWTFESCSTDPRSLWF</sequence>
<keyword evidence="3" id="KW-1185">Reference proteome</keyword>
<dbReference type="PANTHER" id="PTHR31718">
    <property type="entry name" value="PLAT DOMAIN-CONTAINING PROTEIN"/>
    <property type="match status" value="1"/>
</dbReference>
<dbReference type="EMBL" id="JBEDUW010000006">
    <property type="protein sequence ID" value="KAK9923151.1"/>
    <property type="molecule type" value="Genomic_DNA"/>
</dbReference>
<dbReference type="AlphaFoldDB" id="A0AAW1WH20"/>
<feature type="chain" id="PRO_5043587337" evidence="1">
    <location>
        <begin position="21"/>
        <end position="101"/>
    </location>
</feature>
<protein>
    <submittedName>
        <fullName evidence="2">Uncharacterized protein</fullName>
    </submittedName>
</protein>
<organism evidence="2 3">
    <name type="scientific">Rubus argutus</name>
    <name type="common">Southern blackberry</name>
    <dbReference type="NCBI Taxonomy" id="59490"/>
    <lineage>
        <taxon>Eukaryota</taxon>
        <taxon>Viridiplantae</taxon>
        <taxon>Streptophyta</taxon>
        <taxon>Embryophyta</taxon>
        <taxon>Tracheophyta</taxon>
        <taxon>Spermatophyta</taxon>
        <taxon>Magnoliopsida</taxon>
        <taxon>eudicotyledons</taxon>
        <taxon>Gunneridae</taxon>
        <taxon>Pentapetalae</taxon>
        <taxon>rosids</taxon>
        <taxon>fabids</taxon>
        <taxon>Rosales</taxon>
        <taxon>Rosaceae</taxon>
        <taxon>Rosoideae</taxon>
        <taxon>Rosoideae incertae sedis</taxon>
        <taxon>Rubus</taxon>
    </lineage>
</organism>
<dbReference type="InterPro" id="IPR036392">
    <property type="entry name" value="PLAT/LH2_dom_sf"/>
</dbReference>
<gene>
    <name evidence="2" type="ORF">M0R45_031583</name>
</gene>
<feature type="signal peptide" evidence="1">
    <location>
        <begin position="1"/>
        <end position="20"/>
    </location>
</feature>
<dbReference type="PANTHER" id="PTHR31718:SF31">
    <property type="entry name" value="OS01G0172800 PROTEIN"/>
    <property type="match status" value="1"/>
</dbReference>
<keyword evidence="1" id="KW-0732">Signal</keyword>
<dbReference type="Proteomes" id="UP001457282">
    <property type="component" value="Unassembled WGS sequence"/>
</dbReference>
<dbReference type="SUPFAM" id="SSF49723">
    <property type="entry name" value="Lipase/lipooxygenase domain (PLAT/LH2 domain)"/>
    <property type="match status" value="1"/>
</dbReference>
<dbReference type="InterPro" id="IPR010417">
    <property type="entry name" value="Embryo-specific_ATS3"/>
</dbReference>
<proteinExistence type="predicted"/>
<accession>A0AAW1WH20</accession>
<dbReference type="Pfam" id="PF06232">
    <property type="entry name" value="ATS3"/>
    <property type="match status" value="1"/>
</dbReference>
<reference evidence="2 3" key="1">
    <citation type="journal article" date="2023" name="G3 (Bethesda)">
        <title>A chromosome-length genome assembly and annotation of blackberry (Rubus argutus, cv. 'Hillquist').</title>
        <authorList>
            <person name="Bruna T."/>
            <person name="Aryal R."/>
            <person name="Dudchenko O."/>
            <person name="Sargent D.J."/>
            <person name="Mead D."/>
            <person name="Buti M."/>
            <person name="Cavallini A."/>
            <person name="Hytonen T."/>
            <person name="Andres J."/>
            <person name="Pham M."/>
            <person name="Weisz D."/>
            <person name="Mascagni F."/>
            <person name="Usai G."/>
            <person name="Natali L."/>
            <person name="Bassil N."/>
            <person name="Fernandez G.E."/>
            <person name="Lomsadze A."/>
            <person name="Armour M."/>
            <person name="Olukolu B."/>
            <person name="Poorten T."/>
            <person name="Britton C."/>
            <person name="Davik J."/>
            <person name="Ashrafi H."/>
            <person name="Aiden E.L."/>
            <person name="Borodovsky M."/>
            <person name="Worthington M."/>
        </authorList>
    </citation>
    <scope>NUCLEOTIDE SEQUENCE [LARGE SCALE GENOMIC DNA]</scope>
    <source>
        <strain evidence="2">PI 553951</strain>
    </source>
</reference>